<dbReference type="Proteomes" id="UP000027586">
    <property type="component" value="Unassembled WGS sequence"/>
</dbReference>
<reference evidence="1" key="1">
    <citation type="submission" date="2013-08" db="EMBL/GenBank/DDBJ databases">
        <title>Gene expansion shapes genome architecture in the human pathogen Lichtheimia corymbifera: an evolutionary genomics analysis in the ancient terrestrial Mucorales (Mucoromycotina).</title>
        <authorList>
            <person name="Schwartze V.U."/>
            <person name="Winter S."/>
            <person name="Shelest E."/>
            <person name="Marcet-Houben M."/>
            <person name="Horn F."/>
            <person name="Wehner S."/>
            <person name="Hoffmann K."/>
            <person name="Riege K."/>
            <person name="Sammeth M."/>
            <person name="Nowrousian M."/>
            <person name="Valiante V."/>
            <person name="Linde J."/>
            <person name="Jacobsen I.D."/>
            <person name="Marz M."/>
            <person name="Brakhage A.A."/>
            <person name="Gabaldon T."/>
            <person name="Bocker S."/>
            <person name="Voigt K."/>
        </authorList>
    </citation>
    <scope>NUCLEOTIDE SEQUENCE [LARGE SCALE GENOMIC DNA]</scope>
    <source>
        <strain evidence="1">FSU 9682</strain>
    </source>
</reference>
<keyword evidence="2" id="KW-1185">Reference proteome</keyword>
<comment type="caution">
    <text evidence="1">The sequence shown here is derived from an EMBL/GenBank/DDBJ whole genome shotgun (WGS) entry which is preliminary data.</text>
</comment>
<proteinExistence type="predicted"/>
<dbReference type="VEuPathDB" id="FungiDB:LCOR_11170.1"/>
<dbReference type="EMBL" id="CBTN010000091">
    <property type="protein sequence ID" value="CDH60387.1"/>
    <property type="molecule type" value="Genomic_DNA"/>
</dbReference>
<accession>A0A068SEX3</accession>
<sequence length="107" mass="12121">MIPERTQQRHHHPPQQQQLMARLVSITVTQQTTTTTTTTNWAFGPISHQQRPLAIHHPLWIPPSHLALLHQLPPLHAHSGINSNNNNLCLRSRPNGPNGMMCPWTTT</sequence>
<organism evidence="1 2">
    <name type="scientific">Lichtheimia corymbifera JMRC:FSU:9682</name>
    <dbReference type="NCBI Taxonomy" id="1263082"/>
    <lineage>
        <taxon>Eukaryota</taxon>
        <taxon>Fungi</taxon>
        <taxon>Fungi incertae sedis</taxon>
        <taxon>Mucoromycota</taxon>
        <taxon>Mucoromycotina</taxon>
        <taxon>Mucoromycetes</taxon>
        <taxon>Mucorales</taxon>
        <taxon>Lichtheimiaceae</taxon>
        <taxon>Lichtheimia</taxon>
    </lineage>
</organism>
<gene>
    <name evidence="1" type="ORF">LCOR_11170.1</name>
</gene>
<protein>
    <submittedName>
        <fullName evidence="1">Uncharacterized protein</fullName>
    </submittedName>
</protein>
<dbReference type="AlphaFoldDB" id="A0A068SEX3"/>
<evidence type="ECO:0000313" key="2">
    <source>
        <dbReference type="Proteomes" id="UP000027586"/>
    </source>
</evidence>
<evidence type="ECO:0000313" key="1">
    <source>
        <dbReference type="EMBL" id="CDH60387.1"/>
    </source>
</evidence>
<name>A0A068SEX3_9FUNG</name>